<dbReference type="NCBIfam" id="NF046008">
    <property type="entry name" value="ICE_MAGa4850"/>
    <property type="match status" value="1"/>
</dbReference>
<evidence type="ECO:0000313" key="3">
    <source>
        <dbReference type="Proteomes" id="UP000012984"/>
    </source>
</evidence>
<dbReference type="eggNOG" id="ENOG5031Z0R">
    <property type="taxonomic scope" value="Bacteria"/>
</dbReference>
<gene>
    <name evidence="2" type="ORF">MPUT9231_2140</name>
</gene>
<organism evidence="2 3">
    <name type="scientific">Mycoplasma putrefaciens Mput9231</name>
    <dbReference type="NCBI Taxonomy" id="1292033"/>
    <lineage>
        <taxon>Bacteria</taxon>
        <taxon>Bacillati</taxon>
        <taxon>Mycoplasmatota</taxon>
        <taxon>Mollicutes</taxon>
        <taxon>Mycoplasmataceae</taxon>
        <taxon>Mycoplasma</taxon>
    </lineage>
</organism>
<evidence type="ECO:0000256" key="1">
    <source>
        <dbReference type="SAM" id="Phobius"/>
    </source>
</evidence>
<dbReference type="Proteomes" id="UP000012984">
    <property type="component" value="Chromosome"/>
</dbReference>
<evidence type="ECO:0000313" key="2">
    <source>
        <dbReference type="EMBL" id="AGJ90645.1"/>
    </source>
</evidence>
<keyword evidence="3" id="KW-1185">Reference proteome</keyword>
<reference evidence="2 3" key="1">
    <citation type="journal article" date="2013" name="Genome Announc.">
        <title>Complete Genome Sequence of Mycoplasma putrefaciens Strain 9231, One of the Agents of Contagious Agalactia in Goats.</title>
        <authorList>
            <person name="Dupuy V."/>
            <person name="Sirand-Pugnet P."/>
            <person name="Baranowski E."/>
            <person name="Barre A."/>
            <person name="Breton M."/>
            <person name="Couture C."/>
            <person name="Dordet-Frisoni E."/>
            <person name="Gaurivaud P."/>
            <person name="Jacob D."/>
            <person name="Lemaitre C."/>
            <person name="Manso-Silvan L."/>
            <person name="Nikolski M."/>
            <person name="Nouvel L.X."/>
            <person name="Poumarat F."/>
            <person name="Tardy F."/>
            <person name="Thebault P."/>
            <person name="Theil S."/>
            <person name="Citti C."/>
            <person name="Blanchard A."/>
            <person name="Thiaucourt F."/>
        </authorList>
    </citation>
    <scope>NUCLEOTIDE SEQUENCE [LARGE SCALE GENOMIC DNA]</scope>
    <source>
        <strain evidence="2">Mput9231</strain>
    </source>
</reference>
<feature type="transmembrane region" description="Helical" evidence="1">
    <location>
        <begin position="146"/>
        <end position="169"/>
    </location>
</feature>
<dbReference type="RefSeq" id="WP_015587281.1">
    <property type="nucleotide sequence ID" value="NC_021083.1"/>
</dbReference>
<dbReference type="OrthoDB" id="10007485at2"/>
<dbReference type="HOGENOM" id="CLU_986322_0_0_14"/>
<keyword evidence="1" id="KW-0472">Membrane</keyword>
<dbReference type="PATRIC" id="fig|1292033.3.peg.207"/>
<dbReference type="EMBL" id="CP004357">
    <property type="protein sequence ID" value="AGJ90645.1"/>
    <property type="molecule type" value="Genomic_DNA"/>
</dbReference>
<sequence length="268" mass="31041">MGAFKNLLLKQQEGCSKNELQFEKITSNFNSLYEAKRYDRLPSKTIAIISKQTKLVISESYLAKLRGEKVATEIILFLKATKRFDVTKNTLLEYGFKKSSIKLAIKKLISFSIIDEHIYKTTGILKLRKANLKNKNEKFWIVKGELIVKFFLLCGLTVCLAMLDSLYCLSKTKDRLVKNTNRKYALVQNSYFAKLNAHRTTIWNAFKALANFLGIMHSKLILIQRTCKKKIEIIKNQKGRLIRKIIGYEFSTERLLSSEIKRLILKVD</sequence>
<dbReference type="AlphaFoldDB" id="M9WGR3"/>
<protein>
    <submittedName>
        <fullName evidence="2">Uncharacterized protein</fullName>
    </submittedName>
</protein>
<name>M9WGR3_9MOLU</name>
<keyword evidence="1" id="KW-0812">Transmembrane</keyword>
<dbReference type="KEGG" id="mput:MPUT9231_2140"/>
<keyword evidence="1" id="KW-1133">Transmembrane helix</keyword>
<accession>M9WGR3</accession>
<proteinExistence type="predicted"/>